<evidence type="ECO:0000313" key="4">
    <source>
        <dbReference type="Proteomes" id="UP000284706"/>
    </source>
</evidence>
<dbReference type="AlphaFoldDB" id="A0A409Y1C4"/>
<evidence type="ECO:0000313" key="3">
    <source>
        <dbReference type="EMBL" id="PPQ96844.1"/>
    </source>
</evidence>
<feature type="compositionally biased region" description="Pro residues" evidence="1">
    <location>
        <begin position="258"/>
        <end position="267"/>
    </location>
</feature>
<keyword evidence="2" id="KW-0472">Membrane</keyword>
<dbReference type="OrthoDB" id="10590751at2759"/>
<dbReference type="Proteomes" id="UP000284706">
    <property type="component" value="Unassembled WGS sequence"/>
</dbReference>
<keyword evidence="2" id="KW-0812">Transmembrane</keyword>
<dbReference type="InParanoid" id="A0A409Y1C4"/>
<name>A0A409Y1C4_9AGAR</name>
<feature type="transmembrane region" description="Helical" evidence="2">
    <location>
        <begin position="41"/>
        <end position="61"/>
    </location>
</feature>
<dbReference type="EMBL" id="NHYE01001319">
    <property type="protein sequence ID" value="PPQ96844.1"/>
    <property type="molecule type" value="Genomic_DNA"/>
</dbReference>
<keyword evidence="2" id="KW-1133">Transmembrane helix</keyword>
<sequence>MSSTLIVPAGASAPSASLQTTSASGNGSGSGNSLQQKGANYFFGFLIAFVVLLLVFVACGITSRRRFLSRRGPTFIGAIDPWGTSAGRPQTEPVFYERFIGDPAQAGDRWRYTTPLSASLVRGPEEPPIEGAIMETVPLHPDIEAPAALEHTTPPERAANRRSLFSSFIPSWLSRRSEARRHSTPSLDEKAELIEPPESLEVAVVIAMPTRPDLVSSSSSAHPDAIPPSTNRPLSQSQPDPSLFSADNTTINEKQPVPLSPSPPQPSYLPEYQIGVTTLAWRTELNSSSMPP</sequence>
<accession>A0A409Y1C4</accession>
<protein>
    <submittedName>
        <fullName evidence="3">Uncharacterized protein</fullName>
    </submittedName>
</protein>
<comment type="caution">
    <text evidence="3">The sequence shown here is derived from an EMBL/GenBank/DDBJ whole genome shotgun (WGS) entry which is preliminary data.</text>
</comment>
<keyword evidence="4" id="KW-1185">Reference proteome</keyword>
<feature type="region of interest" description="Disordered" evidence="1">
    <location>
        <begin position="213"/>
        <end position="271"/>
    </location>
</feature>
<evidence type="ECO:0000256" key="1">
    <source>
        <dbReference type="SAM" id="MobiDB-lite"/>
    </source>
</evidence>
<evidence type="ECO:0000256" key="2">
    <source>
        <dbReference type="SAM" id="Phobius"/>
    </source>
</evidence>
<proteinExistence type="predicted"/>
<reference evidence="3 4" key="1">
    <citation type="journal article" date="2018" name="Evol. Lett.">
        <title>Horizontal gene cluster transfer increased hallucinogenic mushroom diversity.</title>
        <authorList>
            <person name="Reynolds H.T."/>
            <person name="Vijayakumar V."/>
            <person name="Gluck-Thaler E."/>
            <person name="Korotkin H.B."/>
            <person name="Matheny P.B."/>
            <person name="Slot J.C."/>
        </authorList>
    </citation>
    <scope>NUCLEOTIDE SEQUENCE [LARGE SCALE GENOMIC DNA]</scope>
    <source>
        <strain evidence="3 4">SRW20</strain>
    </source>
</reference>
<feature type="compositionally biased region" description="Polar residues" evidence="1">
    <location>
        <begin position="228"/>
        <end position="253"/>
    </location>
</feature>
<organism evidence="3 4">
    <name type="scientific">Gymnopilus dilepis</name>
    <dbReference type="NCBI Taxonomy" id="231916"/>
    <lineage>
        <taxon>Eukaryota</taxon>
        <taxon>Fungi</taxon>
        <taxon>Dikarya</taxon>
        <taxon>Basidiomycota</taxon>
        <taxon>Agaricomycotina</taxon>
        <taxon>Agaricomycetes</taxon>
        <taxon>Agaricomycetidae</taxon>
        <taxon>Agaricales</taxon>
        <taxon>Agaricineae</taxon>
        <taxon>Hymenogastraceae</taxon>
        <taxon>Gymnopilus</taxon>
    </lineage>
</organism>
<gene>
    <name evidence="3" type="ORF">CVT26_006013</name>
</gene>